<evidence type="ECO:0000313" key="2">
    <source>
        <dbReference type="Proteomes" id="UP000011115"/>
    </source>
</evidence>
<dbReference type="InParanoid" id="M1AII7"/>
<dbReference type="PaxDb" id="4113-PGSC0003DMT400023518"/>
<protein>
    <submittedName>
        <fullName evidence="1">Uncharacterized protein</fullName>
    </submittedName>
</protein>
<reference evidence="1" key="2">
    <citation type="submission" date="2015-06" db="UniProtKB">
        <authorList>
            <consortium name="EnsemblPlants"/>
        </authorList>
    </citation>
    <scope>IDENTIFICATION</scope>
    <source>
        <strain evidence="1">DM1-3 516 R44</strain>
    </source>
</reference>
<dbReference type="Gramene" id="PGSC0003DMT400023518">
    <property type="protein sequence ID" value="PGSC0003DMT400023518"/>
    <property type="gene ID" value="PGSC0003DMG400009113"/>
</dbReference>
<keyword evidence="2" id="KW-1185">Reference proteome</keyword>
<dbReference type="EnsemblPlants" id="PGSC0003DMT400023518">
    <property type="protein sequence ID" value="PGSC0003DMT400023518"/>
    <property type="gene ID" value="PGSC0003DMG400009113"/>
</dbReference>
<reference evidence="2" key="1">
    <citation type="journal article" date="2011" name="Nature">
        <title>Genome sequence and analysis of the tuber crop potato.</title>
        <authorList>
            <consortium name="The Potato Genome Sequencing Consortium"/>
        </authorList>
    </citation>
    <scope>NUCLEOTIDE SEQUENCE [LARGE SCALE GENOMIC DNA]</scope>
    <source>
        <strain evidence="2">cv. DM1-3 516 R44</strain>
    </source>
</reference>
<name>M1AII7_SOLTU</name>
<sequence length="140" mass="15089">MVSSITEAKQLKAPDVCMLDLSDHPRCDYGDKICCGILNLDCSSGVAVQKAVKTFGYDSLGATLRVPEEDPNLGQASCQGSLRLCLDGACPHCGLALPRAKILVRVANSTVSDLIYENRVGKPPRRELVPDEICENKTQV</sequence>
<dbReference type="Proteomes" id="UP000011115">
    <property type="component" value="Unassembled WGS sequence"/>
</dbReference>
<accession>M1AII7</accession>
<dbReference type="HOGENOM" id="CLU_1838677_0_0_1"/>
<proteinExistence type="predicted"/>
<evidence type="ECO:0000313" key="1">
    <source>
        <dbReference type="EnsemblPlants" id="PGSC0003DMT400023518"/>
    </source>
</evidence>
<dbReference type="ExpressionAtlas" id="M1AII7">
    <property type="expression patterns" value="baseline"/>
</dbReference>
<dbReference type="AlphaFoldDB" id="M1AII7"/>
<organism evidence="1 2">
    <name type="scientific">Solanum tuberosum</name>
    <name type="common">Potato</name>
    <dbReference type="NCBI Taxonomy" id="4113"/>
    <lineage>
        <taxon>Eukaryota</taxon>
        <taxon>Viridiplantae</taxon>
        <taxon>Streptophyta</taxon>
        <taxon>Embryophyta</taxon>
        <taxon>Tracheophyta</taxon>
        <taxon>Spermatophyta</taxon>
        <taxon>Magnoliopsida</taxon>
        <taxon>eudicotyledons</taxon>
        <taxon>Gunneridae</taxon>
        <taxon>Pentapetalae</taxon>
        <taxon>asterids</taxon>
        <taxon>lamiids</taxon>
        <taxon>Solanales</taxon>
        <taxon>Solanaceae</taxon>
        <taxon>Solanoideae</taxon>
        <taxon>Solaneae</taxon>
        <taxon>Solanum</taxon>
    </lineage>
</organism>